<feature type="region of interest" description="Disordered" evidence="1">
    <location>
        <begin position="150"/>
        <end position="174"/>
    </location>
</feature>
<dbReference type="Proteomes" id="UP000757435">
    <property type="component" value="Unassembled WGS sequence"/>
</dbReference>
<reference evidence="2" key="1">
    <citation type="submission" date="2021-05" db="EMBL/GenBank/DDBJ databases">
        <authorList>
            <person name="Pietrasiak N."/>
            <person name="Ward R."/>
            <person name="Stajich J.E."/>
            <person name="Kurbessoian T."/>
        </authorList>
    </citation>
    <scope>NUCLEOTIDE SEQUENCE</scope>
    <source>
        <strain evidence="2">UHER 2000/2452</strain>
    </source>
</reference>
<name>A0A951Q5M1_9CYAN</name>
<comment type="caution">
    <text evidence="2">The sequence shown here is derived from an EMBL/GenBank/DDBJ whole genome shotgun (WGS) entry which is preliminary data.</text>
</comment>
<accession>A0A951Q5M1</accession>
<organism evidence="2 3">
    <name type="scientific">Drouetiella hepatica Uher 2000/2452</name>
    <dbReference type="NCBI Taxonomy" id="904376"/>
    <lineage>
        <taxon>Bacteria</taxon>
        <taxon>Bacillati</taxon>
        <taxon>Cyanobacteriota</taxon>
        <taxon>Cyanophyceae</taxon>
        <taxon>Oculatellales</taxon>
        <taxon>Oculatellaceae</taxon>
        <taxon>Drouetiella</taxon>
    </lineage>
</organism>
<gene>
    <name evidence="2" type="ORF">KME15_00205</name>
</gene>
<reference evidence="2" key="2">
    <citation type="journal article" date="2022" name="Microbiol. Resour. Announc.">
        <title>Metagenome Sequencing to Explore Phylogenomics of Terrestrial Cyanobacteria.</title>
        <authorList>
            <person name="Ward R.D."/>
            <person name="Stajich J.E."/>
            <person name="Johansen J.R."/>
            <person name="Huntemann M."/>
            <person name="Clum A."/>
            <person name="Foster B."/>
            <person name="Foster B."/>
            <person name="Roux S."/>
            <person name="Palaniappan K."/>
            <person name="Varghese N."/>
            <person name="Mukherjee S."/>
            <person name="Reddy T.B.K."/>
            <person name="Daum C."/>
            <person name="Copeland A."/>
            <person name="Chen I.A."/>
            <person name="Ivanova N.N."/>
            <person name="Kyrpides N.C."/>
            <person name="Shapiro N."/>
            <person name="Eloe-Fadrosh E.A."/>
            <person name="Pietrasiak N."/>
        </authorList>
    </citation>
    <scope>NUCLEOTIDE SEQUENCE</scope>
    <source>
        <strain evidence="2">UHER 2000/2452</strain>
    </source>
</reference>
<evidence type="ECO:0000256" key="1">
    <source>
        <dbReference type="SAM" id="MobiDB-lite"/>
    </source>
</evidence>
<feature type="region of interest" description="Disordered" evidence="1">
    <location>
        <begin position="1"/>
        <end position="68"/>
    </location>
</feature>
<dbReference type="EMBL" id="JAHHHD010000001">
    <property type="protein sequence ID" value="MBW4657072.1"/>
    <property type="molecule type" value="Genomic_DNA"/>
</dbReference>
<sequence>MRQQLAVTLGDRPSDNAVEQEEEMVVQDKSASDEASQPKVGKLELADKPAEKVTEKPEANGRSESGMALHVDAPGELEASGLSHMPSDDLEVYGLYFNNRPISASHLHIASYALPGHRPIFASELAIREDLSLPGGRPVMVSDPRLMETSGLPGGRPIASNDINESEPLMGFLD</sequence>
<proteinExistence type="predicted"/>
<evidence type="ECO:0000313" key="3">
    <source>
        <dbReference type="Proteomes" id="UP000757435"/>
    </source>
</evidence>
<evidence type="ECO:0000313" key="2">
    <source>
        <dbReference type="EMBL" id="MBW4657072.1"/>
    </source>
</evidence>
<dbReference type="AlphaFoldDB" id="A0A951Q5M1"/>
<protein>
    <submittedName>
        <fullName evidence="2">Uncharacterized protein</fullName>
    </submittedName>
</protein>
<feature type="compositionally biased region" description="Basic and acidic residues" evidence="1">
    <location>
        <begin position="41"/>
        <end position="61"/>
    </location>
</feature>